<feature type="compositionally biased region" description="Basic and acidic residues" evidence="1">
    <location>
        <begin position="37"/>
        <end position="47"/>
    </location>
</feature>
<dbReference type="OrthoDB" id="156702at2"/>
<organism evidence="2 3">
    <name type="scientific">Dictyobacter kobayashii</name>
    <dbReference type="NCBI Taxonomy" id="2014872"/>
    <lineage>
        <taxon>Bacteria</taxon>
        <taxon>Bacillati</taxon>
        <taxon>Chloroflexota</taxon>
        <taxon>Ktedonobacteria</taxon>
        <taxon>Ktedonobacterales</taxon>
        <taxon>Dictyobacteraceae</taxon>
        <taxon>Dictyobacter</taxon>
    </lineage>
</organism>
<proteinExistence type="predicted"/>
<gene>
    <name evidence="2" type="ORF">KDK_09980</name>
</gene>
<dbReference type="Proteomes" id="UP000287188">
    <property type="component" value="Unassembled WGS sequence"/>
</dbReference>
<dbReference type="AlphaFoldDB" id="A0A402ADN1"/>
<comment type="caution">
    <text evidence="2">The sequence shown here is derived from an EMBL/GenBank/DDBJ whole genome shotgun (WGS) entry which is preliminary data.</text>
</comment>
<evidence type="ECO:0000313" key="2">
    <source>
        <dbReference type="EMBL" id="GCE17198.1"/>
    </source>
</evidence>
<sequence>MEQFEGDYEQFDQGEAPQVEAPQVEEPRKRAPRNPRARYEQPEEKHVTRLPNGRVLKGSRPEQRKNAQFWTEIDENADKLVEQITVEEDISSEESPSRASRSTSANRGPRRPATPRGRKGQKSAPSSSGPKPSQKGFKWPSQQE</sequence>
<feature type="compositionally biased region" description="Acidic residues" evidence="1">
    <location>
        <begin position="1"/>
        <end position="12"/>
    </location>
</feature>
<dbReference type="EMBL" id="BIFS01000001">
    <property type="protein sequence ID" value="GCE17198.1"/>
    <property type="molecule type" value="Genomic_DNA"/>
</dbReference>
<feature type="compositionally biased region" description="Low complexity" evidence="1">
    <location>
        <begin position="93"/>
        <end position="107"/>
    </location>
</feature>
<evidence type="ECO:0000256" key="1">
    <source>
        <dbReference type="SAM" id="MobiDB-lite"/>
    </source>
</evidence>
<reference evidence="3" key="1">
    <citation type="submission" date="2018-12" db="EMBL/GenBank/DDBJ databases">
        <title>Tengunoibacter tsumagoiensis gen. nov., sp. nov., Dictyobacter kobayashii sp. nov., D. alpinus sp. nov., and D. joshuensis sp. nov. and description of Dictyobacteraceae fam. nov. within the order Ktedonobacterales isolated from Tengu-no-mugimeshi.</title>
        <authorList>
            <person name="Wang C.M."/>
            <person name="Zheng Y."/>
            <person name="Sakai Y."/>
            <person name="Toyoda A."/>
            <person name="Minakuchi Y."/>
            <person name="Abe K."/>
            <person name="Yokota A."/>
            <person name="Yabe S."/>
        </authorList>
    </citation>
    <scope>NUCLEOTIDE SEQUENCE [LARGE SCALE GENOMIC DNA]</scope>
    <source>
        <strain evidence="3">Uno11</strain>
    </source>
</reference>
<name>A0A402ADN1_9CHLR</name>
<protein>
    <submittedName>
        <fullName evidence="2">Uncharacterized protein</fullName>
    </submittedName>
</protein>
<dbReference type="RefSeq" id="WP_126548929.1">
    <property type="nucleotide sequence ID" value="NZ_BIFS01000001.1"/>
</dbReference>
<keyword evidence="3" id="KW-1185">Reference proteome</keyword>
<accession>A0A402ADN1</accession>
<evidence type="ECO:0000313" key="3">
    <source>
        <dbReference type="Proteomes" id="UP000287188"/>
    </source>
</evidence>
<feature type="compositionally biased region" description="Low complexity" evidence="1">
    <location>
        <begin position="122"/>
        <end position="138"/>
    </location>
</feature>
<feature type="region of interest" description="Disordered" evidence="1">
    <location>
        <begin position="1"/>
        <end position="144"/>
    </location>
</feature>